<dbReference type="AlphaFoldDB" id="A0A7W9EQA7"/>
<keyword evidence="2" id="KW-1185">Reference proteome</keyword>
<evidence type="ECO:0000313" key="2">
    <source>
        <dbReference type="Proteomes" id="UP000555546"/>
    </source>
</evidence>
<sequence length="51" mass="5844">MNDQTQTASPLKAAQTADILKADRSEAKAYREEKRKLFATSYANLERSLRR</sequence>
<dbReference type="EMBL" id="JACIJG010000041">
    <property type="protein sequence ID" value="MBB5704626.1"/>
    <property type="molecule type" value="Genomic_DNA"/>
</dbReference>
<reference evidence="1 2" key="1">
    <citation type="submission" date="2020-08" db="EMBL/GenBank/DDBJ databases">
        <title>Genomic Encyclopedia of Type Strains, Phase IV (KMG-IV): sequencing the most valuable type-strain genomes for metagenomic binning, comparative biology and taxonomic classification.</title>
        <authorList>
            <person name="Goeker M."/>
        </authorList>
    </citation>
    <scope>NUCLEOTIDE SEQUENCE [LARGE SCALE GENOMIC DNA]</scope>
    <source>
        <strain evidence="1 2">DSM 26944</strain>
    </source>
</reference>
<protein>
    <submittedName>
        <fullName evidence="1">Uncharacterized protein</fullName>
    </submittedName>
</protein>
<name>A0A7W9EQA7_9HYPH</name>
<gene>
    <name evidence="1" type="ORF">FHS76_004550</name>
</gene>
<dbReference type="Proteomes" id="UP000555546">
    <property type="component" value="Unassembled WGS sequence"/>
</dbReference>
<comment type="caution">
    <text evidence="1">The sequence shown here is derived from an EMBL/GenBank/DDBJ whole genome shotgun (WGS) entry which is preliminary data.</text>
</comment>
<accession>A0A7W9EQA7</accession>
<evidence type="ECO:0000313" key="1">
    <source>
        <dbReference type="EMBL" id="MBB5704626.1"/>
    </source>
</evidence>
<organism evidence="1 2">
    <name type="scientific">Brucella daejeonensis</name>
    <dbReference type="NCBI Taxonomy" id="659015"/>
    <lineage>
        <taxon>Bacteria</taxon>
        <taxon>Pseudomonadati</taxon>
        <taxon>Pseudomonadota</taxon>
        <taxon>Alphaproteobacteria</taxon>
        <taxon>Hyphomicrobiales</taxon>
        <taxon>Brucellaceae</taxon>
        <taxon>Brucella/Ochrobactrum group</taxon>
        <taxon>Brucella</taxon>
    </lineage>
</organism>
<proteinExistence type="predicted"/>
<dbReference type="RefSeq" id="WP_181152042.1">
    <property type="nucleotide sequence ID" value="NZ_JACIJG010000041.1"/>
</dbReference>